<organism evidence="2 3">
    <name type="scientific">Sesamum alatum</name>
    <dbReference type="NCBI Taxonomy" id="300844"/>
    <lineage>
        <taxon>Eukaryota</taxon>
        <taxon>Viridiplantae</taxon>
        <taxon>Streptophyta</taxon>
        <taxon>Embryophyta</taxon>
        <taxon>Tracheophyta</taxon>
        <taxon>Spermatophyta</taxon>
        <taxon>Magnoliopsida</taxon>
        <taxon>eudicotyledons</taxon>
        <taxon>Gunneridae</taxon>
        <taxon>Pentapetalae</taxon>
        <taxon>asterids</taxon>
        <taxon>lamiids</taxon>
        <taxon>Lamiales</taxon>
        <taxon>Pedaliaceae</taxon>
        <taxon>Sesamum</taxon>
    </lineage>
</organism>
<name>A0AAE1Y1N5_9LAMI</name>
<feature type="compositionally biased region" description="Basic and acidic residues" evidence="1">
    <location>
        <begin position="62"/>
        <end position="71"/>
    </location>
</feature>
<protein>
    <submittedName>
        <fullName evidence="2">Uncharacterized protein</fullName>
    </submittedName>
</protein>
<dbReference type="AlphaFoldDB" id="A0AAE1Y1N5"/>
<dbReference type="EMBL" id="JACGWO010000008">
    <property type="protein sequence ID" value="KAK4421617.1"/>
    <property type="molecule type" value="Genomic_DNA"/>
</dbReference>
<feature type="compositionally biased region" description="Basic and acidic residues" evidence="1">
    <location>
        <begin position="78"/>
        <end position="88"/>
    </location>
</feature>
<evidence type="ECO:0000313" key="3">
    <source>
        <dbReference type="Proteomes" id="UP001293254"/>
    </source>
</evidence>
<evidence type="ECO:0000256" key="1">
    <source>
        <dbReference type="SAM" id="MobiDB-lite"/>
    </source>
</evidence>
<reference evidence="2" key="1">
    <citation type="submission" date="2020-06" db="EMBL/GenBank/DDBJ databases">
        <authorList>
            <person name="Li T."/>
            <person name="Hu X."/>
            <person name="Zhang T."/>
            <person name="Song X."/>
            <person name="Zhang H."/>
            <person name="Dai N."/>
            <person name="Sheng W."/>
            <person name="Hou X."/>
            <person name="Wei L."/>
        </authorList>
    </citation>
    <scope>NUCLEOTIDE SEQUENCE</scope>
    <source>
        <strain evidence="2">3651</strain>
        <tissue evidence="2">Leaf</tissue>
    </source>
</reference>
<proteinExistence type="predicted"/>
<keyword evidence="3" id="KW-1185">Reference proteome</keyword>
<feature type="region of interest" description="Disordered" evidence="1">
    <location>
        <begin position="1"/>
        <end position="27"/>
    </location>
</feature>
<feature type="region of interest" description="Disordered" evidence="1">
    <location>
        <begin position="40"/>
        <end position="107"/>
    </location>
</feature>
<evidence type="ECO:0000313" key="2">
    <source>
        <dbReference type="EMBL" id="KAK4421617.1"/>
    </source>
</evidence>
<gene>
    <name evidence="2" type="ORF">Salat_2112300</name>
</gene>
<comment type="caution">
    <text evidence="2">The sequence shown here is derived from an EMBL/GenBank/DDBJ whole genome shotgun (WGS) entry which is preliminary data.</text>
</comment>
<sequence length="107" mass="12054">MAHHQRSQPLGRKNTTTQRTRRPLEESARAALHAVAQFAENQPEVWPLEPKPRSQESSMNLERMESRREEVNSLISFPKDDALLEGRESIPSTSKATVGQDPTAGHK</sequence>
<dbReference type="Proteomes" id="UP001293254">
    <property type="component" value="Unassembled WGS sequence"/>
</dbReference>
<accession>A0AAE1Y1N5</accession>
<reference evidence="2" key="2">
    <citation type="journal article" date="2024" name="Plant">
        <title>Genomic evolution and insights into agronomic trait innovations of Sesamum species.</title>
        <authorList>
            <person name="Miao H."/>
            <person name="Wang L."/>
            <person name="Qu L."/>
            <person name="Liu H."/>
            <person name="Sun Y."/>
            <person name="Le M."/>
            <person name="Wang Q."/>
            <person name="Wei S."/>
            <person name="Zheng Y."/>
            <person name="Lin W."/>
            <person name="Duan Y."/>
            <person name="Cao H."/>
            <person name="Xiong S."/>
            <person name="Wang X."/>
            <person name="Wei L."/>
            <person name="Li C."/>
            <person name="Ma Q."/>
            <person name="Ju M."/>
            <person name="Zhao R."/>
            <person name="Li G."/>
            <person name="Mu C."/>
            <person name="Tian Q."/>
            <person name="Mei H."/>
            <person name="Zhang T."/>
            <person name="Gao T."/>
            <person name="Zhang H."/>
        </authorList>
    </citation>
    <scope>NUCLEOTIDE SEQUENCE</scope>
    <source>
        <strain evidence="2">3651</strain>
    </source>
</reference>